<feature type="region of interest" description="Disordered" evidence="1">
    <location>
        <begin position="407"/>
        <end position="505"/>
    </location>
</feature>
<feature type="region of interest" description="Disordered" evidence="1">
    <location>
        <begin position="357"/>
        <end position="376"/>
    </location>
</feature>
<dbReference type="Pfam" id="PF00024">
    <property type="entry name" value="PAN_1"/>
    <property type="match status" value="1"/>
</dbReference>
<dbReference type="AlphaFoldDB" id="A0AAD4EUE4"/>
<gene>
    <name evidence="4" type="ORF">NEMBOFW57_006870</name>
</gene>
<evidence type="ECO:0000256" key="1">
    <source>
        <dbReference type="SAM" id="MobiDB-lite"/>
    </source>
</evidence>
<dbReference type="Proteomes" id="UP001197093">
    <property type="component" value="Unassembled WGS sequence"/>
</dbReference>
<name>A0AAD4EUE4_9PEZI</name>
<comment type="caution">
    <text evidence="4">The sequence shown here is derived from an EMBL/GenBank/DDBJ whole genome shotgun (WGS) entry which is preliminary data.</text>
</comment>
<feature type="compositionally biased region" description="Low complexity" evidence="1">
    <location>
        <begin position="211"/>
        <end position="230"/>
    </location>
</feature>
<keyword evidence="2" id="KW-0812">Transmembrane</keyword>
<keyword evidence="5" id="KW-1185">Reference proteome</keyword>
<keyword evidence="2" id="KW-0472">Membrane</keyword>
<dbReference type="PROSITE" id="PS50948">
    <property type="entry name" value="PAN"/>
    <property type="match status" value="1"/>
</dbReference>
<dbReference type="Gene3D" id="3.50.4.10">
    <property type="entry name" value="Hepatocyte Growth Factor"/>
    <property type="match status" value="1"/>
</dbReference>
<feature type="compositionally biased region" description="Polar residues" evidence="1">
    <location>
        <begin position="297"/>
        <end position="307"/>
    </location>
</feature>
<accession>A0AAD4EUE4</accession>
<protein>
    <recommendedName>
        <fullName evidence="3">Apple domain-containing protein</fullName>
    </recommendedName>
</protein>
<dbReference type="InterPro" id="IPR003609">
    <property type="entry name" value="Pan_app"/>
</dbReference>
<dbReference type="EMBL" id="JAHCVI010000003">
    <property type="protein sequence ID" value="KAG7287360.1"/>
    <property type="molecule type" value="Genomic_DNA"/>
</dbReference>
<evidence type="ECO:0000259" key="3">
    <source>
        <dbReference type="PROSITE" id="PS50948"/>
    </source>
</evidence>
<feature type="region of interest" description="Disordered" evidence="1">
    <location>
        <begin position="211"/>
        <end position="323"/>
    </location>
</feature>
<proteinExistence type="predicted"/>
<evidence type="ECO:0000313" key="5">
    <source>
        <dbReference type="Proteomes" id="UP001197093"/>
    </source>
</evidence>
<evidence type="ECO:0000256" key="2">
    <source>
        <dbReference type="SAM" id="Phobius"/>
    </source>
</evidence>
<evidence type="ECO:0000313" key="4">
    <source>
        <dbReference type="EMBL" id="KAG7287360.1"/>
    </source>
</evidence>
<keyword evidence="2" id="KW-1133">Transmembrane helix</keyword>
<feature type="compositionally biased region" description="Gly residues" evidence="1">
    <location>
        <begin position="415"/>
        <end position="424"/>
    </location>
</feature>
<feature type="transmembrane region" description="Helical" evidence="2">
    <location>
        <begin position="328"/>
        <end position="352"/>
    </location>
</feature>
<organism evidence="4 5">
    <name type="scientific">Staphylotrichum longicolle</name>
    <dbReference type="NCBI Taxonomy" id="669026"/>
    <lineage>
        <taxon>Eukaryota</taxon>
        <taxon>Fungi</taxon>
        <taxon>Dikarya</taxon>
        <taxon>Ascomycota</taxon>
        <taxon>Pezizomycotina</taxon>
        <taxon>Sordariomycetes</taxon>
        <taxon>Sordariomycetidae</taxon>
        <taxon>Sordariales</taxon>
        <taxon>Chaetomiaceae</taxon>
        <taxon>Staphylotrichum</taxon>
    </lineage>
</organism>
<reference evidence="4" key="1">
    <citation type="submission" date="2023-02" db="EMBL/GenBank/DDBJ databases">
        <authorList>
            <person name="Palmer J.M."/>
        </authorList>
    </citation>
    <scope>NUCLEOTIDE SEQUENCE</scope>
    <source>
        <strain evidence="4">FW57</strain>
    </source>
</reference>
<feature type="compositionally biased region" description="Low complexity" evidence="1">
    <location>
        <begin position="247"/>
        <end position="276"/>
    </location>
</feature>
<feature type="domain" description="Apple" evidence="3">
    <location>
        <begin position="115"/>
        <end position="204"/>
    </location>
</feature>
<sequence length="505" mass="51277">MLPLEIQVAEGPRVNRRQNNKAPCPGGNGTTIGTVQQFTVLCNTEIDGSVLDSRQDASDFAACVDICSSFHPKCDGASFDGSRCDLMANLQPENQRRSRRSESAIATFPGASSNCATLSGTQQVLSASFTTMCGFIIDGGDISQNYAPTFQDCLGQCASTSGCAALSFDPSQQLGFKNCYLKTMPTNPASVAADRRTDSAMLAAAAAQNPSAGSSVAASPPANPGVSTIPVPSPSGGSGGGGAVFFTPPGGNTAAAPPPAATSISPNSPNPTSTTALVATPPASSTLGGSLPFSFPLPSTTPVSSPETIPDPAGGSGSGSGNDAPPSMAWVAAPVVGSVAAIALIAVSFVLLKRRRRGNNNNNSNSEKPAISRPSPLSSLFTAWLPGRWSTGGASSSSSFSFSSSQMREADLGSRGSGGGGGGSRRGRKMGNFSEVESVQRDSGGGGGRRESVRGSVVGFMTGRPMGMERLEDIEEGEAGREGAGGGRAELRRSFNGLGQNKWSQ</sequence>